<evidence type="ECO:0000313" key="8">
    <source>
        <dbReference type="Proteomes" id="UP000677228"/>
    </source>
</evidence>
<accession>A0A8S2CRI8</accession>
<evidence type="ECO:0000256" key="1">
    <source>
        <dbReference type="ARBA" id="ARBA00022741"/>
    </source>
</evidence>
<dbReference type="Proteomes" id="UP000677228">
    <property type="component" value="Unassembled WGS sequence"/>
</dbReference>
<evidence type="ECO:0000256" key="2">
    <source>
        <dbReference type="ARBA" id="ARBA00023134"/>
    </source>
</evidence>
<dbReference type="Proteomes" id="UP000682733">
    <property type="component" value="Unassembled WGS sequence"/>
</dbReference>
<dbReference type="EMBL" id="CAJOBA010000028">
    <property type="protein sequence ID" value="CAF3496184.1"/>
    <property type="molecule type" value="Genomic_DNA"/>
</dbReference>
<evidence type="ECO:0000259" key="5">
    <source>
        <dbReference type="Pfam" id="PF01926"/>
    </source>
</evidence>
<dbReference type="InterPro" id="IPR016478">
    <property type="entry name" value="GTPase_MTG1"/>
</dbReference>
<dbReference type="GO" id="GO:0006412">
    <property type="term" value="P:translation"/>
    <property type="evidence" value="ECO:0007669"/>
    <property type="project" value="TreeGrafter"/>
</dbReference>
<feature type="domain" description="G" evidence="5">
    <location>
        <begin position="104"/>
        <end position="141"/>
    </location>
</feature>
<reference evidence="6" key="1">
    <citation type="submission" date="2021-02" db="EMBL/GenBank/DDBJ databases">
        <authorList>
            <person name="Nowell W R."/>
        </authorList>
    </citation>
    <scope>NUCLEOTIDE SEQUENCE</scope>
</reference>
<comment type="function">
    <text evidence="3">Plays a role in the regulation of the mitochondrial ribosome assembly and of translational activity. Displays mitochondrial GTPase activity.</text>
</comment>
<name>A0A8S2CRI8_9BILA</name>
<dbReference type="GO" id="GO:0003924">
    <property type="term" value="F:GTPase activity"/>
    <property type="evidence" value="ECO:0007669"/>
    <property type="project" value="TreeGrafter"/>
</dbReference>
<dbReference type="InterPro" id="IPR023179">
    <property type="entry name" value="GTP-bd_ortho_bundle_sf"/>
</dbReference>
<keyword evidence="1 4" id="KW-0547">Nucleotide-binding</keyword>
<dbReference type="InterPro" id="IPR027417">
    <property type="entry name" value="P-loop_NTPase"/>
</dbReference>
<dbReference type="PANTHER" id="PTHR45782">
    <property type="entry name" value="MITOCHONDRIAL RIBOSOME-ASSOCIATED GTPASE 1"/>
    <property type="match status" value="1"/>
</dbReference>
<dbReference type="AlphaFoldDB" id="A0A8S2CRI8"/>
<dbReference type="SUPFAM" id="SSF52540">
    <property type="entry name" value="P-loop containing nucleoside triphosphate hydrolases"/>
    <property type="match status" value="1"/>
</dbReference>
<sequence length="238" mass="27019">MQRAARILKEQLKLADIAIQVVDARSLRCSTSHEFSNLMPNSRTLILAAKADLAEKIDQSDPRLMLGIKSSKIVKERVLARIRQIADERFASRKLRGLVSPTVRVMVYGLPNVGKSTLINLLAGRKAASAADSPGVTRALESENDLLILQALRCISEAQVEHEDVARFTFEWVMKNHPVKISVHYGTKRTHDFDEFIDLLCTQRKYLLHEGRMDRERGIRQFVKDIQDGIIAKVNYDR</sequence>
<dbReference type="PANTHER" id="PTHR45782:SF4">
    <property type="entry name" value="MITOCHONDRIAL RIBOSOME-ASSOCIATED GTPASE 1"/>
    <property type="match status" value="1"/>
</dbReference>
<protein>
    <recommendedName>
        <fullName evidence="5">G domain-containing protein</fullName>
    </recommendedName>
</protein>
<dbReference type="Pfam" id="PF01926">
    <property type="entry name" value="MMR_HSR1"/>
    <property type="match status" value="1"/>
</dbReference>
<comment type="caution">
    <text evidence="6">The sequence shown here is derived from an EMBL/GenBank/DDBJ whole genome shotgun (WGS) entry which is preliminary data.</text>
</comment>
<evidence type="ECO:0000313" key="7">
    <source>
        <dbReference type="EMBL" id="CAF3496184.1"/>
    </source>
</evidence>
<evidence type="ECO:0000313" key="6">
    <source>
        <dbReference type="EMBL" id="CAF0723768.1"/>
    </source>
</evidence>
<organism evidence="6 8">
    <name type="scientific">Didymodactylos carnosus</name>
    <dbReference type="NCBI Taxonomy" id="1234261"/>
    <lineage>
        <taxon>Eukaryota</taxon>
        <taxon>Metazoa</taxon>
        <taxon>Spiralia</taxon>
        <taxon>Gnathifera</taxon>
        <taxon>Rotifera</taxon>
        <taxon>Eurotatoria</taxon>
        <taxon>Bdelloidea</taxon>
        <taxon>Philodinida</taxon>
        <taxon>Philodinidae</taxon>
        <taxon>Didymodactylos</taxon>
    </lineage>
</organism>
<evidence type="ECO:0000256" key="4">
    <source>
        <dbReference type="PIRSR" id="PIRSR006230-1"/>
    </source>
</evidence>
<dbReference type="PIRSF" id="PIRSF006230">
    <property type="entry name" value="MG442"/>
    <property type="match status" value="1"/>
</dbReference>
<dbReference type="InterPro" id="IPR006073">
    <property type="entry name" value="GTP-bd"/>
</dbReference>
<gene>
    <name evidence="6" type="ORF">OVA965_LOCUS252</name>
    <name evidence="7" type="ORF">TMI583_LOCUS252</name>
</gene>
<evidence type="ECO:0000256" key="3">
    <source>
        <dbReference type="ARBA" id="ARBA00045284"/>
    </source>
</evidence>
<dbReference type="Gene3D" id="3.40.50.300">
    <property type="entry name" value="P-loop containing nucleotide triphosphate hydrolases"/>
    <property type="match status" value="1"/>
</dbReference>
<dbReference type="EMBL" id="CAJNOK010000028">
    <property type="protein sequence ID" value="CAF0723768.1"/>
    <property type="molecule type" value="Genomic_DNA"/>
</dbReference>
<proteinExistence type="predicted"/>
<keyword evidence="2 4" id="KW-0342">GTP-binding</keyword>
<dbReference type="GO" id="GO:0005525">
    <property type="term" value="F:GTP binding"/>
    <property type="evidence" value="ECO:0007669"/>
    <property type="project" value="UniProtKB-KW"/>
</dbReference>
<feature type="binding site" evidence="4">
    <location>
        <begin position="112"/>
        <end position="117"/>
    </location>
    <ligand>
        <name>GTP</name>
        <dbReference type="ChEBI" id="CHEBI:37565"/>
    </ligand>
</feature>
<dbReference type="Gene3D" id="1.10.1580.10">
    <property type="match status" value="1"/>
</dbReference>